<keyword evidence="3" id="KW-1185">Reference proteome</keyword>
<evidence type="ECO:0000313" key="2">
    <source>
        <dbReference type="EMBL" id="MQY10511.1"/>
    </source>
</evidence>
<gene>
    <name evidence="2" type="ORF">SRB5_06190</name>
</gene>
<evidence type="ECO:0000313" key="3">
    <source>
        <dbReference type="Proteomes" id="UP000466345"/>
    </source>
</evidence>
<reference evidence="2 3" key="1">
    <citation type="submission" date="2019-10" db="EMBL/GenBank/DDBJ databases">
        <title>Streptomyces smaragdinus sp. nov. and Streptomyces fabii sp. nov., isolated from the gut of fungus growing-termite Macrotermes natalensis.</title>
        <authorList>
            <person name="Schwitalla J."/>
            <person name="Benndorf R."/>
            <person name="Martin K."/>
            <person name="De Beer W."/>
            <person name="Kaster A.-K."/>
            <person name="Vollmers J."/>
            <person name="Poulsen M."/>
            <person name="Beemelmanns C."/>
        </authorList>
    </citation>
    <scope>NUCLEOTIDE SEQUENCE [LARGE SCALE GENOMIC DNA]</scope>
    <source>
        <strain evidence="2 3">RB5</strain>
    </source>
</reference>
<proteinExistence type="predicted"/>
<comment type="caution">
    <text evidence="2">The sequence shown here is derived from an EMBL/GenBank/DDBJ whole genome shotgun (WGS) entry which is preliminary data.</text>
</comment>
<protein>
    <submittedName>
        <fullName evidence="2">26 kDa periplasmic immunogenic protein</fullName>
    </submittedName>
</protein>
<dbReference type="AlphaFoldDB" id="A0A7K0CAN0"/>
<evidence type="ECO:0000256" key="1">
    <source>
        <dbReference type="SAM" id="SignalP"/>
    </source>
</evidence>
<name>A0A7K0CAN0_9ACTN</name>
<dbReference type="Gene3D" id="3.30.110.170">
    <property type="entry name" value="Protein of unknown function (DUF541), domain 1"/>
    <property type="match status" value="1"/>
</dbReference>
<dbReference type="GO" id="GO:0006974">
    <property type="term" value="P:DNA damage response"/>
    <property type="evidence" value="ECO:0007669"/>
    <property type="project" value="TreeGrafter"/>
</dbReference>
<feature type="signal peptide" evidence="1">
    <location>
        <begin position="1"/>
        <end position="27"/>
    </location>
</feature>
<keyword evidence="1" id="KW-0732">Signal</keyword>
<sequence>MPPVRRIVTLVLGALLLALPTATTAVAAPRAPEPVTVAVTGEGSATSPPDAAVLNAGVEVTGETVAAAMAAQNTAARAFLDAVAAQGIADGDVRTDGMFLGRVDPPFNPDGSTTGYRAGQSFTVTVRDIARIGDVITAVSEATGNAGHINGISFDVADRHALEARARVEAFADARAKAEQYAVLAGGEVGRLVSVSEDGAFVPPAFRLPPSGAGETVPVAPGEVTSTVTVYAVYELT</sequence>
<dbReference type="Proteomes" id="UP000466345">
    <property type="component" value="Unassembled WGS sequence"/>
</dbReference>
<feature type="chain" id="PRO_5029631156" evidence="1">
    <location>
        <begin position="28"/>
        <end position="237"/>
    </location>
</feature>
<dbReference type="PANTHER" id="PTHR34387">
    <property type="entry name" value="SLR1258 PROTEIN"/>
    <property type="match status" value="1"/>
</dbReference>
<dbReference type="InterPro" id="IPR007497">
    <property type="entry name" value="SIMPL/DUF541"/>
</dbReference>
<dbReference type="Pfam" id="PF04402">
    <property type="entry name" value="SIMPL"/>
    <property type="match status" value="1"/>
</dbReference>
<dbReference type="PANTHER" id="PTHR34387:SF1">
    <property type="entry name" value="PERIPLASMIC IMMUNOGENIC PROTEIN"/>
    <property type="match status" value="1"/>
</dbReference>
<dbReference type="Gene3D" id="3.30.70.2970">
    <property type="entry name" value="Protein of unknown function (DUF541), domain 2"/>
    <property type="match status" value="1"/>
</dbReference>
<dbReference type="InterPro" id="IPR052022">
    <property type="entry name" value="26kDa_periplasmic_antigen"/>
</dbReference>
<dbReference type="EMBL" id="WEGJ01000001">
    <property type="protein sequence ID" value="MQY10511.1"/>
    <property type="molecule type" value="Genomic_DNA"/>
</dbReference>
<organism evidence="2 3">
    <name type="scientific">Streptomyces smaragdinus</name>
    <dbReference type="NCBI Taxonomy" id="2585196"/>
    <lineage>
        <taxon>Bacteria</taxon>
        <taxon>Bacillati</taxon>
        <taxon>Actinomycetota</taxon>
        <taxon>Actinomycetes</taxon>
        <taxon>Kitasatosporales</taxon>
        <taxon>Streptomycetaceae</taxon>
        <taxon>Streptomyces</taxon>
    </lineage>
</organism>
<accession>A0A7K0CAN0</accession>
<dbReference type="OrthoDB" id="4338029at2"/>